<evidence type="ECO:0000256" key="1">
    <source>
        <dbReference type="SAM" id="MobiDB-lite"/>
    </source>
</evidence>
<organism evidence="2 3">
    <name type="scientific">Symbiodinium natans</name>
    <dbReference type="NCBI Taxonomy" id="878477"/>
    <lineage>
        <taxon>Eukaryota</taxon>
        <taxon>Sar</taxon>
        <taxon>Alveolata</taxon>
        <taxon>Dinophyceae</taxon>
        <taxon>Suessiales</taxon>
        <taxon>Symbiodiniaceae</taxon>
        <taxon>Symbiodinium</taxon>
    </lineage>
</organism>
<dbReference type="AlphaFoldDB" id="A0A812JL56"/>
<feature type="compositionally biased region" description="Polar residues" evidence="1">
    <location>
        <begin position="78"/>
        <end position="87"/>
    </location>
</feature>
<dbReference type="Proteomes" id="UP000604046">
    <property type="component" value="Unassembled WGS sequence"/>
</dbReference>
<name>A0A812JL56_9DINO</name>
<evidence type="ECO:0000313" key="3">
    <source>
        <dbReference type="Proteomes" id="UP000604046"/>
    </source>
</evidence>
<reference evidence="2" key="1">
    <citation type="submission" date="2021-02" db="EMBL/GenBank/DDBJ databases">
        <authorList>
            <person name="Dougan E. K."/>
            <person name="Rhodes N."/>
            <person name="Thang M."/>
            <person name="Chan C."/>
        </authorList>
    </citation>
    <scope>NUCLEOTIDE SEQUENCE</scope>
</reference>
<evidence type="ECO:0000313" key="2">
    <source>
        <dbReference type="EMBL" id="CAE7208228.1"/>
    </source>
</evidence>
<accession>A0A812JL56</accession>
<comment type="caution">
    <text evidence="2">The sequence shown here is derived from an EMBL/GenBank/DDBJ whole genome shotgun (WGS) entry which is preliminary data.</text>
</comment>
<feature type="compositionally biased region" description="Low complexity" evidence="1">
    <location>
        <begin position="45"/>
        <end position="71"/>
    </location>
</feature>
<feature type="region of interest" description="Disordered" evidence="1">
    <location>
        <begin position="43"/>
        <end position="87"/>
    </location>
</feature>
<sequence>DISGSALLRGDVDQLKAIGVPDTEAQRLERHISVFRKQLSAEDLATPSSSRVSMPSTSASVSAPASAPAVVKVRTPRRSLQTTPCAA</sequence>
<proteinExistence type="predicted"/>
<feature type="non-terminal residue" evidence="2">
    <location>
        <position position="1"/>
    </location>
</feature>
<protein>
    <submittedName>
        <fullName evidence="2">Uncharacterized protein</fullName>
    </submittedName>
</protein>
<keyword evidence="3" id="KW-1185">Reference proteome</keyword>
<feature type="non-terminal residue" evidence="2">
    <location>
        <position position="87"/>
    </location>
</feature>
<gene>
    <name evidence="2" type="ORF">SNAT2548_LOCUS6777</name>
</gene>
<dbReference type="EMBL" id="CAJNDS010000455">
    <property type="protein sequence ID" value="CAE7208228.1"/>
    <property type="molecule type" value="Genomic_DNA"/>
</dbReference>